<keyword evidence="6" id="KW-1185">Reference proteome</keyword>
<evidence type="ECO:0000256" key="2">
    <source>
        <dbReference type="ARBA" id="ARBA00022801"/>
    </source>
</evidence>
<dbReference type="EMBL" id="CP109527">
    <property type="protein sequence ID" value="WTY37019.1"/>
    <property type="molecule type" value="Genomic_DNA"/>
</dbReference>
<keyword evidence="3" id="KW-0067">ATP-binding</keyword>
<dbReference type="Proteomes" id="UP001621418">
    <property type="component" value="Chromosome"/>
</dbReference>
<dbReference type="PANTHER" id="PTHR43309">
    <property type="entry name" value="5-OXOPROLINASE SUBUNIT C"/>
    <property type="match status" value="1"/>
</dbReference>
<evidence type="ECO:0000313" key="5">
    <source>
        <dbReference type="EMBL" id="WTY37019.1"/>
    </source>
</evidence>
<dbReference type="NCBIfam" id="TIGR00724">
    <property type="entry name" value="urea_amlyse_rel"/>
    <property type="match status" value="1"/>
</dbReference>
<dbReference type="InterPro" id="IPR052708">
    <property type="entry name" value="PxpC"/>
</dbReference>
<dbReference type="SUPFAM" id="SSF50891">
    <property type="entry name" value="Cyclophilin-like"/>
    <property type="match status" value="1"/>
</dbReference>
<evidence type="ECO:0000256" key="3">
    <source>
        <dbReference type="ARBA" id="ARBA00022840"/>
    </source>
</evidence>
<feature type="domain" description="Carboxyltransferase" evidence="4">
    <location>
        <begin position="24"/>
        <end position="296"/>
    </location>
</feature>
<evidence type="ECO:0000313" key="6">
    <source>
        <dbReference type="Proteomes" id="UP001621418"/>
    </source>
</evidence>
<organism evidence="5 6">
    <name type="scientific">Nocardia salmonicida</name>
    <dbReference type="NCBI Taxonomy" id="53431"/>
    <lineage>
        <taxon>Bacteria</taxon>
        <taxon>Bacillati</taxon>
        <taxon>Actinomycetota</taxon>
        <taxon>Actinomycetes</taxon>
        <taxon>Mycobacteriales</taxon>
        <taxon>Nocardiaceae</taxon>
        <taxon>Nocardia</taxon>
    </lineage>
</organism>
<reference evidence="5 6" key="1">
    <citation type="submission" date="2022-10" db="EMBL/GenBank/DDBJ databases">
        <title>The complete genomes of actinobacterial strains from the NBC collection.</title>
        <authorList>
            <person name="Joergensen T.S."/>
            <person name="Alvarez Arevalo M."/>
            <person name="Sterndorff E.B."/>
            <person name="Faurdal D."/>
            <person name="Vuksanovic O."/>
            <person name="Mourched A.-S."/>
            <person name="Charusanti P."/>
            <person name="Shaw S."/>
            <person name="Blin K."/>
            <person name="Weber T."/>
        </authorList>
    </citation>
    <scope>NUCLEOTIDE SEQUENCE [LARGE SCALE GENOMIC DNA]</scope>
    <source>
        <strain evidence="5 6">NBC_01413</strain>
    </source>
</reference>
<sequence length="296" mass="30729">MLIFIERVGPLATVQDLGRQGWFDSGVGQAGAADRGSLRLANRLVGNPENFAAIEVLLGGLALRADGHLTVAVTGAPAPATVDGTPVGHASVLELDEGQVLRLGSASTGLRSYVAVRGGIDVAKVLGSRSRDTLSGIGPDPLAIGTQLPVGPPPRTLPTVEFAPVPRRPELLTIRACPGPRADWFTDPDQLFRGSWIVSSDTDRVGARLDRLVGPPLVRSVTRELPSEGVALGSVQVPPSGQPVVFLADHPITGGYPVIAVVLDTDVDRVAQARPGEKLVFVAAPAISVADSTVRA</sequence>
<dbReference type="Gene3D" id="2.40.100.10">
    <property type="entry name" value="Cyclophilin-like"/>
    <property type="match status" value="1"/>
</dbReference>
<gene>
    <name evidence="5" type="ORF">OG308_03770</name>
</gene>
<dbReference type="Pfam" id="PF02626">
    <property type="entry name" value="CT_A_B"/>
    <property type="match status" value="1"/>
</dbReference>
<dbReference type="InterPro" id="IPR003778">
    <property type="entry name" value="CT_A_B"/>
</dbReference>
<dbReference type="RefSeq" id="WP_063005865.1">
    <property type="nucleotide sequence ID" value="NZ_CP108020.1"/>
</dbReference>
<protein>
    <submittedName>
        <fullName evidence="5">Biotin-dependent carboxyltransferase family protein</fullName>
    </submittedName>
</protein>
<proteinExistence type="predicted"/>
<keyword evidence="1" id="KW-0547">Nucleotide-binding</keyword>
<evidence type="ECO:0000256" key="1">
    <source>
        <dbReference type="ARBA" id="ARBA00022741"/>
    </source>
</evidence>
<keyword evidence="2" id="KW-0378">Hydrolase</keyword>
<dbReference type="PANTHER" id="PTHR43309:SF3">
    <property type="entry name" value="5-OXOPROLINASE SUBUNIT C"/>
    <property type="match status" value="1"/>
</dbReference>
<evidence type="ECO:0000259" key="4">
    <source>
        <dbReference type="SMART" id="SM00797"/>
    </source>
</evidence>
<dbReference type="InterPro" id="IPR029000">
    <property type="entry name" value="Cyclophilin-like_dom_sf"/>
</dbReference>
<name>A0ABZ1NB49_9NOCA</name>
<accession>A0ABZ1NB49</accession>
<dbReference type="SMART" id="SM00797">
    <property type="entry name" value="AHS2"/>
    <property type="match status" value="1"/>
</dbReference>